<gene>
    <name evidence="1" type="ORF">ACOLOM_LOCUS13267</name>
</gene>
<keyword evidence="2" id="KW-1185">Reference proteome</keyword>
<evidence type="ECO:0000313" key="1">
    <source>
        <dbReference type="EMBL" id="CAG8762417.1"/>
    </source>
</evidence>
<feature type="non-terminal residue" evidence="1">
    <location>
        <position position="237"/>
    </location>
</feature>
<accession>A0ACA9QS25</accession>
<name>A0ACA9QS25_9GLOM</name>
<proteinExistence type="predicted"/>
<organism evidence="1 2">
    <name type="scientific">Acaulospora colombiana</name>
    <dbReference type="NCBI Taxonomy" id="27376"/>
    <lineage>
        <taxon>Eukaryota</taxon>
        <taxon>Fungi</taxon>
        <taxon>Fungi incertae sedis</taxon>
        <taxon>Mucoromycota</taxon>
        <taxon>Glomeromycotina</taxon>
        <taxon>Glomeromycetes</taxon>
        <taxon>Diversisporales</taxon>
        <taxon>Acaulosporaceae</taxon>
        <taxon>Acaulospora</taxon>
    </lineage>
</organism>
<feature type="non-terminal residue" evidence="1">
    <location>
        <position position="1"/>
    </location>
</feature>
<reference evidence="1" key="1">
    <citation type="submission" date="2021-06" db="EMBL/GenBank/DDBJ databases">
        <authorList>
            <person name="Kallberg Y."/>
            <person name="Tangrot J."/>
            <person name="Rosling A."/>
        </authorList>
    </citation>
    <scope>NUCLEOTIDE SEQUENCE</scope>
    <source>
        <strain evidence="1">CL356</strain>
    </source>
</reference>
<dbReference type="Proteomes" id="UP000789525">
    <property type="component" value="Unassembled WGS sequence"/>
</dbReference>
<protein>
    <submittedName>
        <fullName evidence="1">5315_t:CDS:1</fullName>
    </submittedName>
</protein>
<evidence type="ECO:0000313" key="2">
    <source>
        <dbReference type="Proteomes" id="UP000789525"/>
    </source>
</evidence>
<dbReference type="EMBL" id="CAJVPT010059703">
    <property type="protein sequence ID" value="CAG8762417.1"/>
    <property type="molecule type" value="Genomic_DNA"/>
</dbReference>
<comment type="caution">
    <text evidence="1">The sequence shown here is derived from an EMBL/GenBank/DDBJ whole genome shotgun (WGS) entry which is preliminary data.</text>
</comment>
<sequence>AIAKIADNLGSNMWNSQTRYGSTIKTAIDFLMTLDPGQEDPRPAFPLVAAAMAIYGDDDKGSYRKFLEAGDEEQDKSSSQSRNPSYKSKSWWFYNEPSAFRFSFHGRRRDLQPYTDAEQIVYDLEYPLNHPWRSLKSDLYSFLSQNPSTNPQEASSFRSIGNPQDFPLMFDQENSGSQDTRKSGPPNDPLLDEYNYLISYQPQVLHPDRPGPFTASDAVELDVGIFVFWEQIRHLYE</sequence>